<evidence type="ECO:0000313" key="7">
    <source>
        <dbReference type="Proteomes" id="UP000027170"/>
    </source>
</evidence>
<evidence type="ECO:0000256" key="4">
    <source>
        <dbReference type="ARBA" id="ARBA00022898"/>
    </source>
</evidence>
<dbReference type="FunFam" id="3.40.640.10:FF:000014">
    <property type="entry name" value="Adenosylmethionine-8-amino-7-oxononanoate aminotransferase, probable"/>
    <property type="match status" value="1"/>
</dbReference>
<dbReference type="Proteomes" id="UP000027170">
    <property type="component" value="Unassembled WGS sequence"/>
</dbReference>
<evidence type="ECO:0000256" key="5">
    <source>
        <dbReference type="RuleBase" id="RU003560"/>
    </source>
</evidence>
<sequence length="462" mass="51671">MTKKNDTKHAVKHHLHPFSDNGQLKKNGVRMMVKAKGIYVYDSDGTEIIDGMAGLWCVNIGYGRKKLAKIAKKQMEVLPFYNTFFKTSHPAVIKLSEKLIEITPDEFNHVFYTNSGSESIDTMMRMVRHYWASVGQPSKKIIIGRWNGYHGSTIGGASLGGMKSMHQQGDLPIANIVHIEQPWYYGLANDNESEEEFGIRAANWLEEKILSLGADKIAAFVGEPIQGAGGVIIPPASYWPRIEEICRKHNILLVSDEVICGYGRTGKWFGFQTLGFTPDICTTAKGLSSGYLPIGAVLVNDKVTEGLLAGGEFNHGFTYSGHPVAAAVAYENLNILADKNIIEKVYTKTGPYLRKRWQETFSQFKYIADIRTEGLMCGFTLVKNRETREFFEDFGTTGLLCRDIFFKNNLIFRACGDHIVAAPPLIISKKEIDIMLSIAATCMREFEELMDQKLSHNTDNAV</sequence>
<dbReference type="GO" id="GO:0005829">
    <property type="term" value="C:cytosol"/>
    <property type="evidence" value="ECO:0007669"/>
    <property type="project" value="TreeGrafter"/>
</dbReference>
<comment type="caution">
    <text evidence="6">The sequence shown here is derived from an EMBL/GenBank/DDBJ whole genome shotgun (WGS) entry which is preliminary data.</text>
</comment>
<evidence type="ECO:0000256" key="1">
    <source>
        <dbReference type="ARBA" id="ARBA00008954"/>
    </source>
</evidence>
<keyword evidence="7" id="KW-1185">Reference proteome</keyword>
<dbReference type="Gene3D" id="3.40.640.10">
    <property type="entry name" value="Type I PLP-dependent aspartate aminotransferase-like (Major domain)"/>
    <property type="match status" value="1"/>
</dbReference>
<gene>
    <name evidence="6" type="ORF">SALWKB29_0803</name>
</gene>
<dbReference type="InterPro" id="IPR015421">
    <property type="entry name" value="PyrdxlP-dep_Trfase_major"/>
</dbReference>
<dbReference type="Gene3D" id="3.90.1150.10">
    <property type="entry name" value="Aspartate Aminotransferase, domain 1"/>
    <property type="match status" value="1"/>
</dbReference>
<keyword evidence="4 5" id="KW-0663">Pyridoxal phosphate</keyword>
<dbReference type="SUPFAM" id="SSF53383">
    <property type="entry name" value="PLP-dependent transferases"/>
    <property type="match status" value="1"/>
</dbReference>
<dbReference type="InterPro" id="IPR005814">
    <property type="entry name" value="Aminotrans_3"/>
</dbReference>
<accession>A0A066TNV1</accession>
<dbReference type="InterPro" id="IPR015422">
    <property type="entry name" value="PyrdxlP-dep_Trfase_small"/>
</dbReference>
<dbReference type="Pfam" id="PF00202">
    <property type="entry name" value="Aminotran_3"/>
    <property type="match status" value="1"/>
</dbReference>
<keyword evidence="3 6" id="KW-0808">Transferase</keyword>
<dbReference type="AlphaFoldDB" id="A0A066TNV1"/>
<organism evidence="6 7">
    <name type="scientific">Snodgrassella communis</name>
    <dbReference type="NCBI Taxonomy" id="2946699"/>
    <lineage>
        <taxon>Bacteria</taxon>
        <taxon>Pseudomonadati</taxon>
        <taxon>Pseudomonadota</taxon>
        <taxon>Betaproteobacteria</taxon>
        <taxon>Neisseriales</taxon>
        <taxon>Neisseriaceae</taxon>
        <taxon>Snodgrassella</taxon>
    </lineage>
</organism>
<keyword evidence="6" id="KW-0670">Pyruvate</keyword>
<comment type="similarity">
    <text evidence="1 5">Belongs to the class-III pyridoxal-phosphate-dependent aminotransferase family.</text>
</comment>
<dbReference type="EMBL" id="JFZV01000003">
    <property type="protein sequence ID" value="KDN15177.1"/>
    <property type="molecule type" value="Genomic_DNA"/>
</dbReference>
<dbReference type="EC" id="2.6.1.18" evidence="6"/>
<protein>
    <submittedName>
        <fullName evidence="6">Omega-amino acid--pyruvate aminotransferase</fullName>
        <ecNumber evidence="6">2.6.1.18</ecNumber>
    </submittedName>
</protein>
<evidence type="ECO:0000313" key="6">
    <source>
        <dbReference type="EMBL" id="KDN15177.1"/>
    </source>
</evidence>
<dbReference type="PANTHER" id="PTHR43094">
    <property type="entry name" value="AMINOTRANSFERASE"/>
    <property type="match status" value="1"/>
</dbReference>
<proteinExistence type="inferred from homology"/>
<reference evidence="6 7" key="1">
    <citation type="submission" date="2014-03" db="EMBL/GenBank/DDBJ databases">
        <title>The genomes of two eusocial bee gut symbionts.</title>
        <authorList>
            <person name="Kwong W.K."/>
            <person name="Engel P."/>
            <person name="Koch H."/>
            <person name="Moran N.A."/>
        </authorList>
    </citation>
    <scope>NUCLEOTIDE SEQUENCE [LARGE SCALE GENOMIC DNA]</scope>
    <source>
        <strain evidence="7">wkB29</strain>
    </source>
</reference>
<evidence type="ECO:0000256" key="3">
    <source>
        <dbReference type="ARBA" id="ARBA00022679"/>
    </source>
</evidence>
<dbReference type="PIRSF" id="PIRSF000521">
    <property type="entry name" value="Transaminase_4ab_Lys_Orn"/>
    <property type="match status" value="1"/>
</dbReference>
<dbReference type="RefSeq" id="WP_037405590.1">
    <property type="nucleotide sequence ID" value="NZ_JFZV01000003.1"/>
</dbReference>
<dbReference type="PANTHER" id="PTHR43094:SF1">
    <property type="entry name" value="AMINOTRANSFERASE CLASS-III"/>
    <property type="match status" value="1"/>
</dbReference>
<dbReference type="eggNOG" id="COG0161">
    <property type="taxonomic scope" value="Bacteria"/>
</dbReference>
<dbReference type="CDD" id="cd00610">
    <property type="entry name" value="OAT_like"/>
    <property type="match status" value="1"/>
</dbReference>
<name>A0A066TNV1_9NEIS</name>
<keyword evidence="2 6" id="KW-0032">Aminotransferase</keyword>
<dbReference type="GO" id="GO:0016223">
    <property type="term" value="F:beta-alanine:pyruvate transaminase activity"/>
    <property type="evidence" value="ECO:0007669"/>
    <property type="project" value="UniProtKB-EC"/>
</dbReference>
<dbReference type="NCBIfam" id="NF005682">
    <property type="entry name" value="PRK07480.1"/>
    <property type="match status" value="1"/>
</dbReference>
<dbReference type="InterPro" id="IPR015424">
    <property type="entry name" value="PyrdxlP-dep_Trfase"/>
</dbReference>
<dbReference type="OrthoDB" id="3398487at2"/>
<evidence type="ECO:0000256" key="2">
    <source>
        <dbReference type="ARBA" id="ARBA00022576"/>
    </source>
</evidence>
<dbReference type="GO" id="GO:0030170">
    <property type="term" value="F:pyridoxal phosphate binding"/>
    <property type="evidence" value="ECO:0007669"/>
    <property type="project" value="InterPro"/>
</dbReference>